<evidence type="ECO:0000256" key="2">
    <source>
        <dbReference type="ARBA" id="ARBA00022819"/>
    </source>
</evidence>
<evidence type="ECO:0000256" key="1">
    <source>
        <dbReference type="ARBA" id="ARBA00008614"/>
    </source>
</evidence>
<evidence type="ECO:0000256" key="3">
    <source>
        <dbReference type="ARBA" id="ARBA00022843"/>
    </source>
</evidence>
<protein>
    <recommendedName>
        <fullName evidence="4">Protein TIFY</fullName>
    </recommendedName>
    <alternativeName>
        <fullName evidence="4">Jasmonate ZIM domain-containing protein</fullName>
    </alternativeName>
</protein>
<dbReference type="InterPro" id="IPR010399">
    <property type="entry name" value="Tify_dom"/>
</dbReference>
<feature type="domain" description="Tify" evidence="5">
    <location>
        <begin position="77"/>
        <end position="111"/>
    </location>
</feature>
<evidence type="ECO:0000313" key="6">
    <source>
        <dbReference type="EMBL" id="KAG0457933.1"/>
    </source>
</evidence>
<reference evidence="6 7" key="1">
    <citation type="journal article" date="2020" name="Nat. Food">
        <title>A phased Vanilla planifolia genome enables genetic improvement of flavour and production.</title>
        <authorList>
            <person name="Hasing T."/>
            <person name="Tang H."/>
            <person name="Brym M."/>
            <person name="Khazi F."/>
            <person name="Huang T."/>
            <person name="Chambers A.H."/>
        </authorList>
    </citation>
    <scope>NUCLEOTIDE SEQUENCE [LARGE SCALE GENOMIC DNA]</scope>
    <source>
        <tissue evidence="6">Leaf</tissue>
    </source>
</reference>
<evidence type="ECO:0000313" key="7">
    <source>
        <dbReference type="Proteomes" id="UP000636800"/>
    </source>
</evidence>
<comment type="domain">
    <text evidence="4">The jas domain is required for interaction with COI1.</text>
</comment>
<evidence type="ECO:0000259" key="5">
    <source>
        <dbReference type="PROSITE" id="PS51320"/>
    </source>
</evidence>
<dbReference type="Pfam" id="PF09425">
    <property type="entry name" value="Jas_motif"/>
    <property type="match status" value="1"/>
</dbReference>
<dbReference type="GO" id="GO:0031347">
    <property type="term" value="P:regulation of defense response"/>
    <property type="evidence" value="ECO:0007669"/>
    <property type="project" value="UniProtKB-UniRule"/>
</dbReference>
<dbReference type="Pfam" id="PF06200">
    <property type="entry name" value="tify"/>
    <property type="match status" value="1"/>
</dbReference>
<gene>
    <name evidence="6" type="ORF">HPP92_023090</name>
</gene>
<dbReference type="SMART" id="SM00979">
    <property type="entry name" value="TIFY"/>
    <property type="match status" value="1"/>
</dbReference>
<dbReference type="PANTHER" id="PTHR33077">
    <property type="entry name" value="PROTEIN TIFY 4A-RELATED-RELATED"/>
    <property type="match status" value="1"/>
</dbReference>
<proteinExistence type="inferred from homology"/>
<sequence length="155" mass="17476">MPEATVELDFLGVHTPTAERKVSRVNPQLLPYLVMNPAQAGVPTASCLPDKPANANRTCFGRPFPVLNPACRHDSWCPVGTAPMTFFYNGAVTVFNVARDTADRIIKMADEQYVEHRLLRNLHDVPLARKKSLQRFLEKRRERLTATTPYTKSVK</sequence>
<dbReference type="PROSITE" id="PS51320">
    <property type="entry name" value="TIFY"/>
    <property type="match status" value="1"/>
</dbReference>
<evidence type="ECO:0000256" key="4">
    <source>
        <dbReference type="RuleBase" id="RU369065"/>
    </source>
</evidence>
<dbReference type="GO" id="GO:0005634">
    <property type="term" value="C:nucleus"/>
    <property type="evidence" value="ECO:0007669"/>
    <property type="project" value="UniProtKB-SubCell"/>
</dbReference>
<name>A0A835PS42_VANPL</name>
<dbReference type="GO" id="GO:0009611">
    <property type="term" value="P:response to wounding"/>
    <property type="evidence" value="ECO:0007669"/>
    <property type="project" value="UniProtKB-UniRule"/>
</dbReference>
<comment type="similarity">
    <text evidence="1 4">Belongs to the TIFY/JAZ family.</text>
</comment>
<comment type="function">
    <text evidence="4">Repressor of jasmonate responses.</text>
</comment>
<dbReference type="InterPro" id="IPR018467">
    <property type="entry name" value="CCT_CS"/>
</dbReference>
<dbReference type="Proteomes" id="UP000636800">
    <property type="component" value="Chromosome 12"/>
</dbReference>
<dbReference type="AlphaFoldDB" id="A0A835PS42"/>
<dbReference type="GO" id="GO:2000022">
    <property type="term" value="P:regulation of jasmonic acid mediated signaling pathway"/>
    <property type="evidence" value="ECO:0007669"/>
    <property type="project" value="UniProtKB-UniRule"/>
</dbReference>
<dbReference type="PANTHER" id="PTHR33077:SF5">
    <property type="entry name" value="PROTEIN TIFY 9"/>
    <property type="match status" value="1"/>
</dbReference>
<accession>A0A835PS42</accession>
<keyword evidence="7" id="KW-1185">Reference proteome</keyword>
<organism evidence="6 7">
    <name type="scientific">Vanilla planifolia</name>
    <name type="common">Vanilla</name>
    <dbReference type="NCBI Taxonomy" id="51239"/>
    <lineage>
        <taxon>Eukaryota</taxon>
        <taxon>Viridiplantae</taxon>
        <taxon>Streptophyta</taxon>
        <taxon>Embryophyta</taxon>
        <taxon>Tracheophyta</taxon>
        <taxon>Spermatophyta</taxon>
        <taxon>Magnoliopsida</taxon>
        <taxon>Liliopsida</taxon>
        <taxon>Asparagales</taxon>
        <taxon>Orchidaceae</taxon>
        <taxon>Vanilloideae</taxon>
        <taxon>Vanilleae</taxon>
        <taxon>Vanilla</taxon>
    </lineage>
</organism>
<keyword evidence="2 4" id="KW-1184">Jasmonic acid signaling pathway</keyword>
<keyword evidence="3" id="KW-0832">Ubl conjugation</keyword>
<comment type="caution">
    <text evidence="6">The sequence shown here is derived from an EMBL/GenBank/DDBJ whole genome shotgun (WGS) entry which is preliminary data.</text>
</comment>
<dbReference type="EMBL" id="JADCNL010000012">
    <property type="protein sequence ID" value="KAG0457933.1"/>
    <property type="molecule type" value="Genomic_DNA"/>
</dbReference>
<comment type="subcellular location">
    <subcellularLocation>
        <location evidence="4">Nucleus</location>
    </subcellularLocation>
</comment>
<keyword evidence="4" id="KW-0539">Nucleus</keyword>
<dbReference type="InterPro" id="IPR040390">
    <property type="entry name" value="TIFY/JAZ"/>
</dbReference>